<sequence length="68" mass="7635">MKRFCTGRCVGESHPPQNEVVSKLLSPRSNTEYHRVFLLIINNLKSSLCYSVSSVVSFDTFCGEIVLP</sequence>
<evidence type="ECO:0000313" key="2">
    <source>
        <dbReference type="Proteomes" id="UP000028294"/>
    </source>
</evidence>
<gene>
    <name evidence="1" type="ORF">IA74_018005</name>
</gene>
<name>A0AAP8ZX72_BACFG</name>
<organism evidence="1 2">
    <name type="scientific">Bacteroides fragilis</name>
    <dbReference type="NCBI Taxonomy" id="817"/>
    <lineage>
        <taxon>Bacteria</taxon>
        <taxon>Pseudomonadati</taxon>
        <taxon>Bacteroidota</taxon>
        <taxon>Bacteroidia</taxon>
        <taxon>Bacteroidales</taxon>
        <taxon>Bacteroidaceae</taxon>
        <taxon>Bacteroides</taxon>
    </lineage>
</organism>
<dbReference type="EMBL" id="CP036553">
    <property type="protein sequence ID" value="QCQ37841.1"/>
    <property type="molecule type" value="Genomic_DNA"/>
</dbReference>
<reference evidence="1 2" key="1">
    <citation type="submission" date="2019-03" db="EMBL/GenBank/DDBJ databases">
        <title>Complete genome assembly of MDR B. fragilis.</title>
        <authorList>
            <person name="Sydenham T.V."/>
            <person name="Hasman H."/>
            <person name="Justesen U.S."/>
        </authorList>
    </citation>
    <scope>NUCLEOTIDE SEQUENCE [LARGE SCALE GENOMIC DNA]</scope>
    <source>
        <strain evidence="1 2">DCMOUH0067B</strain>
    </source>
</reference>
<accession>A0AAP8ZX72</accession>
<evidence type="ECO:0000313" key="1">
    <source>
        <dbReference type="EMBL" id="QCQ37841.1"/>
    </source>
</evidence>
<protein>
    <submittedName>
        <fullName evidence="1">Uncharacterized protein</fullName>
    </submittedName>
</protein>
<dbReference type="Proteomes" id="UP000028294">
    <property type="component" value="Chromosome"/>
</dbReference>
<dbReference type="AlphaFoldDB" id="A0AAP8ZX72"/>
<proteinExistence type="predicted"/>